<evidence type="ECO:0000313" key="2">
    <source>
        <dbReference type="Proteomes" id="UP000278475"/>
    </source>
</evidence>
<comment type="caution">
    <text evidence="1">The sequence shown here is derived from an EMBL/GenBank/DDBJ whole genome shotgun (WGS) entry which is preliminary data.</text>
</comment>
<protein>
    <submittedName>
        <fullName evidence="1">Uncharacterized protein</fullName>
    </submittedName>
</protein>
<dbReference type="Proteomes" id="UP000278475">
    <property type="component" value="Unassembled WGS sequence"/>
</dbReference>
<organism evidence="1 2">
    <name type="scientific">Thermoproteota archaeon</name>
    <dbReference type="NCBI Taxonomy" id="2056631"/>
    <lineage>
        <taxon>Archaea</taxon>
        <taxon>Thermoproteota</taxon>
    </lineage>
</organism>
<dbReference type="EMBL" id="QMQV01000220">
    <property type="protein sequence ID" value="RLE45911.1"/>
    <property type="molecule type" value="Genomic_DNA"/>
</dbReference>
<name>A0A497EK17_9CREN</name>
<dbReference type="AlphaFoldDB" id="A0A497EK17"/>
<reference evidence="1 2" key="1">
    <citation type="submission" date="2018-06" db="EMBL/GenBank/DDBJ databases">
        <title>Extensive metabolic versatility and redundancy in microbially diverse, dynamic hydrothermal sediments.</title>
        <authorList>
            <person name="Dombrowski N."/>
            <person name="Teske A."/>
            <person name="Baker B.J."/>
        </authorList>
    </citation>
    <scope>NUCLEOTIDE SEQUENCE [LARGE SCALE GENOMIC DNA]</scope>
    <source>
        <strain evidence="1">B66_G16</strain>
    </source>
</reference>
<gene>
    <name evidence="1" type="ORF">DRJ31_10640</name>
</gene>
<sequence length="72" mass="8539">MRKLHWQVGKKVIKDKDVVRFIQSRLGELKISEERYGDLLREADVGYPKLMKVLSNGLNDPVYLRTLFRKHL</sequence>
<proteinExistence type="predicted"/>
<evidence type="ECO:0000313" key="1">
    <source>
        <dbReference type="EMBL" id="RLE45911.1"/>
    </source>
</evidence>
<accession>A0A497EK17</accession>